<dbReference type="PANTHER" id="PTHR22753:SF24">
    <property type="entry name" value="ESTERASE_LIPASE_THIOESTERASE FAMILY PROTEIN"/>
    <property type="match status" value="1"/>
</dbReference>
<evidence type="ECO:0000256" key="1">
    <source>
        <dbReference type="SAM" id="Phobius"/>
    </source>
</evidence>
<dbReference type="PANTHER" id="PTHR22753">
    <property type="entry name" value="TRANSMEMBRANE PROTEIN 68"/>
    <property type="match status" value="1"/>
</dbReference>
<feature type="domain" description="Serine aminopeptidase S33" evidence="2">
    <location>
        <begin position="217"/>
        <end position="280"/>
    </location>
</feature>
<dbReference type="Proteomes" id="UP000288805">
    <property type="component" value="Unassembled WGS sequence"/>
</dbReference>
<dbReference type="InterPro" id="IPR029058">
    <property type="entry name" value="AB_hydrolase_fold"/>
</dbReference>
<dbReference type="SUPFAM" id="SSF53474">
    <property type="entry name" value="alpha/beta-Hydrolases"/>
    <property type="match status" value="1"/>
</dbReference>
<organism evidence="3 4">
    <name type="scientific">Vitis vinifera</name>
    <name type="common">Grape</name>
    <dbReference type="NCBI Taxonomy" id="29760"/>
    <lineage>
        <taxon>Eukaryota</taxon>
        <taxon>Viridiplantae</taxon>
        <taxon>Streptophyta</taxon>
        <taxon>Embryophyta</taxon>
        <taxon>Tracheophyta</taxon>
        <taxon>Spermatophyta</taxon>
        <taxon>Magnoliopsida</taxon>
        <taxon>eudicotyledons</taxon>
        <taxon>Gunneridae</taxon>
        <taxon>Pentapetalae</taxon>
        <taxon>rosids</taxon>
        <taxon>Vitales</taxon>
        <taxon>Vitaceae</taxon>
        <taxon>Viteae</taxon>
        <taxon>Vitis</taxon>
    </lineage>
</organism>
<feature type="transmembrane region" description="Helical" evidence="1">
    <location>
        <begin position="152"/>
        <end position="174"/>
    </location>
</feature>
<dbReference type="GO" id="GO:0016746">
    <property type="term" value="F:acyltransferase activity"/>
    <property type="evidence" value="ECO:0007669"/>
    <property type="project" value="UniProtKB-KW"/>
</dbReference>
<keyword evidence="1" id="KW-0472">Membrane</keyword>
<accession>A0A438EC02</accession>
<dbReference type="Gene3D" id="3.40.50.1820">
    <property type="entry name" value="alpha/beta hydrolase"/>
    <property type="match status" value="1"/>
</dbReference>
<reference evidence="3 4" key="1">
    <citation type="journal article" date="2018" name="PLoS Genet.">
        <title>Population sequencing reveals clonal diversity and ancestral inbreeding in the grapevine cultivar Chardonnay.</title>
        <authorList>
            <person name="Roach M.J."/>
            <person name="Johnson D.L."/>
            <person name="Bohlmann J."/>
            <person name="van Vuuren H.J."/>
            <person name="Jones S.J."/>
            <person name="Pretorius I.S."/>
            <person name="Schmidt S.A."/>
            <person name="Borneman A.R."/>
        </authorList>
    </citation>
    <scope>NUCLEOTIDE SEQUENCE [LARGE SCALE GENOMIC DNA]</scope>
    <source>
        <strain evidence="4">cv. Chardonnay</strain>
        <tissue evidence="3">Leaf</tissue>
    </source>
</reference>
<name>A0A438EC02_VITVI</name>
<evidence type="ECO:0000313" key="4">
    <source>
        <dbReference type="Proteomes" id="UP000288805"/>
    </source>
</evidence>
<dbReference type="AlphaFoldDB" id="A0A438EC02"/>
<keyword evidence="1" id="KW-1133">Transmembrane helix</keyword>
<sequence>MRLIRLPSTRSYLLRHPFCWSTTLLVDPLRRHCPMAATGACFIAGGFLPMFGRDMKSIAGGLRTNFLVSIRPSAVFTEQTPAPGVTERGRFKKMSEADMISKHFDNSDVAKLEQRSLKDYFEQSKDLIRSDGGPPRWFSPLECGSRLDSSPLLLFCQVFVLFALFFFTSGNFFVQRIDGVGLGLILHHQRLGKLFDIWCLHIPVEDRTTFTELVKLVERTVRSENYRSPNKPIYLVGESLGGCLALAVAARNPDIDLALILANPATSFSKSPLQSLMPLLSLMPDKLNFSLPFILSLITGLLSFFLVLLVYWLGSCLKHLFVSIWSSGHIKPSCQPELTNCDPLRMAIANAEKGLPLQQRVGELPQGLVALPSYLSDGKVKCNESSSVTGKTLGIAPRNL</sequence>
<evidence type="ECO:0000259" key="2">
    <source>
        <dbReference type="Pfam" id="PF12146"/>
    </source>
</evidence>
<proteinExistence type="predicted"/>
<dbReference type="Pfam" id="PF12146">
    <property type="entry name" value="Hydrolase_4"/>
    <property type="match status" value="1"/>
</dbReference>
<dbReference type="InterPro" id="IPR022742">
    <property type="entry name" value="Hydrolase_4"/>
</dbReference>
<feature type="transmembrane region" description="Helical" evidence="1">
    <location>
        <begin position="289"/>
        <end position="313"/>
    </location>
</feature>
<dbReference type="EMBL" id="QGNW01001336">
    <property type="protein sequence ID" value="RVW45188.1"/>
    <property type="molecule type" value="Genomic_DNA"/>
</dbReference>
<keyword evidence="3" id="KW-0012">Acyltransferase</keyword>
<protein>
    <submittedName>
        <fullName evidence="3">Acyltransferase-like protein, chloroplastic</fullName>
    </submittedName>
</protein>
<comment type="caution">
    <text evidence="3">The sequence shown here is derived from an EMBL/GenBank/DDBJ whole genome shotgun (WGS) entry which is preliminary data.</text>
</comment>
<gene>
    <name evidence="3" type="primary">VvCHDh000567_4</name>
    <name evidence="3" type="ORF">CK203_067580</name>
</gene>
<evidence type="ECO:0000313" key="3">
    <source>
        <dbReference type="EMBL" id="RVW45188.1"/>
    </source>
</evidence>
<keyword evidence="1" id="KW-0812">Transmembrane</keyword>
<keyword evidence="3" id="KW-0808">Transferase</keyword>